<dbReference type="AlphaFoldDB" id="A0A180G9M5"/>
<dbReference type="GO" id="GO:0005634">
    <property type="term" value="C:nucleus"/>
    <property type="evidence" value="ECO:0007669"/>
    <property type="project" value="TreeGrafter"/>
</dbReference>
<reference evidence="5" key="2">
    <citation type="submission" date="2016-05" db="EMBL/GenBank/DDBJ databases">
        <title>Comparative analysis highlights variable genome content of wheat rusts and divergence of the mating loci.</title>
        <authorList>
            <person name="Cuomo C.A."/>
            <person name="Bakkeren G."/>
            <person name="Szabo L."/>
            <person name="Khalil H."/>
            <person name="Joly D."/>
            <person name="Goldberg J."/>
            <person name="Young S."/>
            <person name="Zeng Q."/>
            <person name="Fellers J."/>
        </authorList>
    </citation>
    <scope>NUCLEOTIDE SEQUENCE [LARGE SCALE GENOMIC DNA]</scope>
    <source>
        <strain evidence="5">1-1 BBBD Race 1</strain>
    </source>
</reference>
<dbReference type="EMBL" id="ADAS02000130">
    <property type="protein sequence ID" value="OAV89371.1"/>
    <property type="molecule type" value="Genomic_DNA"/>
</dbReference>
<dbReference type="InterPro" id="IPR038286">
    <property type="entry name" value="IPK_sf"/>
</dbReference>
<proteinExistence type="inferred from homology"/>
<evidence type="ECO:0000256" key="3">
    <source>
        <dbReference type="ARBA" id="ARBA00022777"/>
    </source>
</evidence>
<evidence type="ECO:0000313" key="5">
    <source>
        <dbReference type="EMBL" id="OAV89371.1"/>
    </source>
</evidence>
<dbReference type="InterPro" id="IPR005522">
    <property type="entry name" value="IPK"/>
</dbReference>
<name>A0A180G9M5_PUCT1</name>
<dbReference type="GO" id="GO:0005737">
    <property type="term" value="C:cytoplasm"/>
    <property type="evidence" value="ECO:0007669"/>
    <property type="project" value="TreeGrafter"/>
</dbReference>
<sequence>MGIGIAEHISFQNHDLSEFFLPSAGIIPLPSTIFYCHKSLSFEPHRSEEQTRHTLIQRIKALNLEPYFGNGSRAEAKAVSPFIERLKSRKFKPSHENGSRRQEETVPESALLLAGGRSSHLSLYHHNPTKIIKETYQEELDFYTHLAPKLDTLLEEPYRGSWRPSIHSWEKSLVKRGGRDQAFIVLENIAPVSLERNVSEDPEYFWHPNILDIKLGRRLHGDKSKPLTIVRKKRLAITTTSNEFGMRLTGAQVQVMMRRVN</sequence>
<dbReference type="OrthoDB" id="338650at2759"/>
<protein>
    <recommendedName>
        <fullName evidence="4">Kinase</fullName>
        <ecNumber evidence="4">2.7.-.-</ecNumber>
    </recommendedName>
</protein>
<dbReference type="VEuPathDB" id="FungiDB:PTTG_28706"/>
<evidence type="ECO:0000256" key="2">
    <source>
        <dbReference type="ARBA" id="ARBA00022679"/>
    </source>
</evidence>
<comment type="similarity">
    <text evidence="1 4">Belongs to the inositol phosphokinase (IPK) family.</text>
</comment>
<reference evidence="6 7" key="3">
    <citation type="journal article" date="2017" name="G3 (Bethesda)">
        <title>Comparative analysis highlights variable genome content of wheat rusts and divergence of the mating loci.</title>
        <authorList>
            <person name="Cuomo C.A."/>
            <person name="Bakkeren G."/>
            <person name="Khalil H.B."/>
            <person name="Panwar V."/>
            <person name="Joly D."/>
            <person name="Linning R."/>
            <person name="Sakthikumar S."/>
            <person name="Song X."/>
            <person name="Adiconis X."/>
            <person name="Fan L."/>
            <person name="Goldberg J.M."/>
            <person name="Levin J.Z."/>
            <person name="Young S."/>
            <person name="Zeng Q."/>
            <person name="Anikster Y."/>
            <person name="Bruce M."/>
            <person name="Wang M."/>
            <person name="Yin C."/>
            <person name="McCallum B."/>
            <person name="Szabo L.J."/>
            <person name="Hulbert S."/>
            <person name="Chen X."/>
            <person name="Fellers J.P."/>
        </authorList>
    </citation>
    <scope>NUCLEOTIDE SEQUENCE</scope>
    <source>
        <strain evidence="7">Isolate 1-1 / race 1 (BBBD)</strain>
        <strain evidence="6">isolate 1-1 / race 1 (BBBD)</strain>
    </source>
</reference>
<dbReference type="Proteomes" id="UP000005240">
    <property type="component" value="Unassembled WGS sequence"/>
</dbReference>
<dbReference type="EC" id="2.7.-.-" evidence="4"/>
<dbReference type="GO" id="GO:0046854">
    <property type="term" value="P:phosphatidylinositol phosphate biosynthetic process"/>
    <property type="evidence" value="ECO:0007669"/>
    <property type="project" value="TreeGrafter"/>
</dbReference>
<evidence type="ECO:0000256" key="1">
    <source>
        <dbReference type="ARBA" id="ARBA00007374"/>
    </source>
</evidence>
<dbReference type="Pfam" id="PF03770">
    <property type="entry name" value="IPK"/>
    <property type="match status" value="1"/>
</dbReference>
<keyword evidence="3 4" id="KW-0418">Kinase</keyword>
<dbReference type="GO" id="GO:0000824">
    <property type="term" value="F:inositol-1,4,5,6-tetrakisphosphate 3-kinase activity"/>
    <property type="evidence" value="ECO:0007669"/>
    <property type="project" value="TreeGrafter"/>
</dbReference>
<dbReference type="PANTHER" id="PTHR12400">
    <property type="entry name" value="INOSITOL POLYPHOSPHATE KINASE"/>
    <property type="match status" value="1"/>
</dbReference>
<dbReference type="SUPFAM" id="SSF56104">
    <property type="entry name" value="SAICAR synthase-like"/>
    <property type="match status" value="1"/>
</dbReference>
<evidence type="ECO:0000313" key="7">
    <source>
        <dbReference type="Proteomes" id="UP000005240"/>
    </source>
</evidence>
<accession>A0A180G9M5</accession>
<dbReference type="Gene3D" id="3.30.470.160">
    <property type="entry name" value="Inositol polyphosphate kinase"/>
    <property type="match status" value="1"/>
</dbReference>
<dbReference type="STRING" id="630390.A0A180G9M5"/>
<evidence type="ECO:0000313" key="6">
    <source>
        <dbReference type="EnsemblFungi" id="PTTG_28706-t43_1-p1"/>
    </source>
</evidence>
<dbReference type="EnsemblFungi" id="PTTG_28706-t43_1">
    <property type="protein sequence ID" value="PTTG_28706-t43_1-p1"/>
    <property type="gene ID" value="PTTG_28706"/>
</dbReference>
<evidence type="ECO:0000256" key="4">
    <source>
        <dbReference type="RuleBase" id="RU363090"/>
    </source>
</evidence>
<dbReference type="GO" id="GO:0032958">
    <property type="term" value="P:inositol phosphate biosynthetic process"/>
    <property type="evidence" value="ECO:0007669"/>
    <property type="project" value="InterPro"/>
</dbReference>
<keyword evidence="7" id="KW-1185">Reference proteome</keyword>
<dbReference type="PANTHER" id="PTHR12400:SF108">
    <property type="entry name" value="KINASE"/>
    <property type="match status" value="1"/>
</dbReference>
<reference evidence="6" key="4">
    <citation type="submission" date="2025-05" db="UniProtKB">
        <authorList>
            <consortium name="EnsemblFungi"/>
        </authorList>
    </citation>
    <scope>IDENTIFICATION</scope>
    <source>
        <strain evidence="6">isolate 1-1 / race 1 (BBBD)</strain>
    </source>
</reference>
<dbReference type="GO" id="GO:0008440">
    <property type="term" value="F:inositol-1,4,5-trisphosphate 3-kinase activity"/>
    <property type="evidence" value="ECO:0007669"/>
    <property type="project" value="TreeGrafter"/>
</dbReference>
<gene>
    <name evidence="5" type="ORF">PTTG_28706</name>
</gene>
<reference evidence="5" key="1">
    <citation type="submission" date="2009-11" db="EMBL/GenBank/DDBJ databases">
        <authorList>
            <consortium name="The Broad Institute Genome Sequencing Platform"/>
            <person name="Ward D."/>
            <person name="Feldgarden M."/>
            <person name="Earl A."/>
            <person name="Young S.K."/>
            <person name="Zeng Q."/>
            <person name="Koehrsen M."/>
            <person name="Alvarado L."/>
            <person name="Berlin A."/>
            <person name="Bochicchio J."/>
            <person name="Borenstein D."/>
            <person name="Chapman S.B."/>
            <person name="Chen Z."/>
            <person name="Engels R."/>
            <person name="Freedman E."/>
            <person name="Gellesch M."/>
            <person name="Goldberg J."/>
            <person name="Griggs A."/>
            <person name="Gujja S."/>
            <person name="Heilman E."/>
            <person name="Heiman D."/>
            <person name="Hepburn T."/>
            <person name="Howarth C."/>
            <person name="Jen D."/>
            <person name="Larson L."/>
            <person name="Lewis B."/>
            <person name="Mehta T."/>
            <person name="Park D."/>
            <person name="Pearson M."/>
            <person name="Roberts A."/>
            <person name="Saif S."/>
            <person name="Shea T."/>
            <person name="Shenoy N."/>
            <person name="Sisk P."/>
            <person name="Stolte C."/>
            <person name="Sykes S."/>
            <person name="Thomson T."/>
            <person name="Walk T."/>
            <person name="White J."/>
            <person name="Yandava C."/>
            <person name="Izard J."/>
            <person name="Baranova O.V."/>
            <person name="Blanton J.M."/>
            <person name="Tanner A.C."/>
            <person name="Dewhirst F.E."/>
            <person name="Haas B."/>
            <person name="Nusbaum C."/>
            <person name="Birren B."/>
        </authorList>
    </citation>
    <scope>NUCLEOTIDE SEQUENCE [LARGE SCALE GENOMIC DNA]</scope>
    <source>
        <strain evidence="5">1-1 BBBD Race 1</strain>
    </source>
</reference>
<keyword evidence="2 4" id="KW-0808">Transferase</keyword>
<organism evidence="5">
    <name type="scientific">Puccinia triticina (isolate 1-1 / race 1 (BBBD))</name>
    <name type="common">Brown leaf rust fungus</name>
    <dbReference type="NCBI Taxonomy" id="630390"/>
    <lineage>
        <taxon>Eukaryota</taxon>
        <taxon>Fungi</taxon>
        <taxon>Dikarya</taxon>
        <taxon>Basidiomycota</taxon>
        <taxon>Pucciniomycotina</taxon>
        <taxon>Pucciniomycetes</taxon>
        <taxon>Pucciniales</taxon>
        <taxon>Pucciniaceae</taxon>
        <taxon>Puccinia</taxon>
    </lineage>
</organism>